<dbReference type="Pfam" id="PF13276">
    <property type="entry name" value="HTH_21"/>
    <property type="match status" value="1"/>
</dbReference>
<comment type="caution">
    <text evidence="3">The sequence shown here is derived from an EMBL/GenBank/DDBJ whole genome shotgun (WGS) entry which is preliminary data.</text>
</comment>
<dbReference type="InterPro" id="IPR036397">
    <property type="entry name" value="RNaseH_sf"/>
</dbReference>
<dbReference type="NCBIfam" id="NF033516">
    <property type="entry name" value="transpos_IS3"/>
    <property type="match status" value="1"/>
</dbReference>
<gene>
    <name evidence="3" type="ORF">LNP10_03635</name>
</gene>
<dbReference type="PROSITE" id="PS50994">
    <property type="entry name" value="INTEGRASE"/>
    <property type="match status" value="1"/>
</dbReference>
<dbReference type="SUPFAM" id="SSF53098">
    <property type="entry name" value="Ribonuclease H-like"/>
    <property type="match status" value="1"/>
</dbReference>
<dbReference type="InterPro" id="IPR048020">
    <property type="entry name" value="Transpos_IS3"/>
</dbReference>
<dbReference type="PANTHER" id="PTHR46889">
    <property type="entry name" value="TRANSPOSASE INSF FOR INSERTION SEQUENCE IS3B-RELATED"/>
    <property type="match status" value="1"/>
</dbReference>
<feature type="domain" description="Integrase catalytic" evidence="2">
    <location>
        <begin position="135"/>
        <end position="302"/>
    </location>
</feature>
<dbReference type="InterPro" id="IPR025948">
    <property type="entry name" value="HTH-like_dom"/>
</dbReference>
<comment type="function">
    <text evidence="1">Involved in the transposition of the insertion sequence.</text>
</comment>
<name>A0ABT0HXB7_9LACO</name>
<dbReference type="Pfam" id="PF00665">
    <property type="entry name" value="rve"/>
    <property type="match status" value="1"/>
</dbReference>
<proteinExistence type="predicted"/>
<dbReference type="PANTHER" id="PTHR46889:SF4">
    <property type="entry name" value="TRANSPOSASE INSO FOR INSERTION SEQUENCE ELEMENT IS911B-RELATED"/>
    <property type="match status" value="1"/>
</dbReference>
<dbReference type="Proteomes" id="UP001522816">
    <property type="component" value="Unassembled WGS sequence"/>
</dbReference>
<dbReference type="InterPro" id="IPR001584">
    <property type="entry name" value="Integrase_cat-core"/>
</dbReference>
<dbReference type="InterPro" id="IPR012337">
    <property type="entry name" value="RNaseH-like_sf"/>
</dbReference>
<dbReference type="InterPro" id="IPR050900">
    <property type="entry name" value="Transposase_IS3/IS150/IS904"/>
</dbReference>
<evidence type="ECO:0000259" key="2">
    <source>
        <dbReference type="PROSITE" id="PS50994"/>
    </source>
</evidence>
<accession>A0ABT0HXB7</accession>
<keyword evidence="4" id="KW-1185">Reference proteome</keyword>
<evidence type="ECO:0000313" key="3">
    <source>
        <dbReference type="EMBL" id="MCK8611587.1"/>
    </source>
</evidence>
<dbReference type="Pfam" id="PF13333">
    <property type="entry name" value="rve_2"/>
    <property type="match status" value="1"/>
</dbReference>
<dbReference type="EMBL" id="JAJIAR010000006">
    <property type="protein sequence ID" value="MCK8611587.1"/>
    <property type="molecule type" value="Genomic_DNA"/>
</dbReference>
<evidence type="ECO:0000313" key="4">
    <source>
        <dbReference type="Proteomes" id="UP001522816"/>
    </source>
</evidence>
<dbReference type="Gene3D" id="3.30.420.10">
    <property type="entry name" value="Ribonuclease H-like superfamily/Ribonuclease H"/>
    <property type="match status" value="1"/>
</dbReference>
<reference evidence="3 4" key="1">
    <citation type="submission" date="2021-11" db="EMBL/GenBank/DDBJ databases">
        <title>Comparative genomics of bee honey and flower isolates.</title>
        <authorList>
            <person name="Bechtner J.D."/>
            <person name="Gallus M.K."/>
            <person name="Ehrmann M."/>
        </authorList>
    </citation>
    <scope>NUCLEOTIDE SEQUENCE [LARGE SCALE GENOMIC DNA]</scope>
    <source>
        <strain evidence="3 4">7</strain>
    </source>
</reference>
<sequence length="306" mass="36138">MGRLDSKQKITNKEKAQIINELRREMNVPLFVLLDIAEMSSSSYYDACQREYEVDDQKVISEIKVIRNKFKDYGYRRVTIELKRRGYNINHKKVLRIMKNEGLLCDSYKRKIRKYNSYKGTCGKVASNRLRRRFTTDRPYQKIVTDVTELRWGNKTTSERAYFTAFMDLYNCEIISWNIGLHPNVDFVVSPLNKLMGLRPKTSYRMTIHSDQGFQYQNGRYINVLKSNKVFQSMSRKATCLDNACIESFFNQLKVGTVHNNNFKDYYSLNQAVKEYISYYNNYRIKQKLGGMSPVEYRINSSQKIA</sequence>
<protein>
    <submittedName>
        <fullName evidence="3">IS3 family transposase</fullName>
    </submittedName>
</protein>
<evidence type="ECO:0000256" key="1">
    <source>
        <dbReference type="ARBA" id="ARBA00002286"/>
    </source>
</evidence>
<organism evidence="3 4">
    <name type="scientific">Apilactobacillus nanyangensis</name>
    <dbReference type="NCBI Taxonomy" id="2799579"/>
    <lineage>
        <taxon>Bacteria</taxon>
        <taxon>Bacillati</taxon>
        <taxon>Bacillota</taxon>
        <taxon>Bacilli</taxon>
        <taxon>Lactobacillales</taxon>
        <taxon>Lactobacillaceae</taxon>
        <taxon>Apilactobacillus</taxon>
    </lineage>
</organism>